<dbReference type="GO" id="GO:0120147">
    <property type="term" value="F:formylglycine-generating oxidase activity"/>
    <property type="evidence" value="ECO:0007669"/>
    <property type="project" value="TreeGrafter"/>
</dbReference>
<dbReference type="InterPro" id="IPR016187">
    <property type="entry name" value="CTDL_fold"/>
</dbReference>
<protein>
    <submittedName>
        <fullName evidence="4">Protein kinase domain protein</fullName>
    </submittedName>
</protein>
<dbReference type="PANTHER" id="PTHR23150:SF19">
    <property type="entry name" value="FORMYLGLYCINE-GENERATING ENZYME"/>
    <property type="match status" value="1"/>
</dbReference>
<dbReference type="Proteomes" id="UP000005801">
    <property type="component" value="Unassembled WGS sequence"/>
</dbReference>
<evidence type="ECO:0000313" key="4">
    <source>
        <dbReference type="EMBL" id="EDM76044.1"/>
    </source>
</evidence>
<dbReference type="PANTHER" id="PTHR23150">
    <property type="entry name" value="SULFATASE MODIFYING FACTOR 1, 2"/>
    <property type="match status" value="1"/>
</dbReference>
<dbReference type="InterPro" id="IPR005532">
    <property type="entry name" value="SUMF_dom"/>
</dbReference>
<dbReference type="SUPFAM" id="SSF56436">
    <property type="entry name" value="C-type lectin-like"/>
    <property type="match status" value="1"/>
</dbReference>
<feature type="domain" description="Sulfatase-modifying factor enzyme-like" evidence="3">
    <location>
        <begin position="84"/>
        <end position="291"/>
    </location>
</feature>
<keyword evidence="4" id="KW-0808">Transferase</keyword>
<dbReference type="InterPro" id="IPR051043">
    <property type="entry name" value="Sulfatase_Mod_Factor_Kinase"/>
</dbReference>
<evidence type="ECO:0000256" key="1">
    <source>
        <dbReference type="SAM" id="MobiDB-lite"/>
    </source>
</evidence>
<dbReference type="EMBL" id="ABCS01000074">
    <property type="protein sequence ID" value="EDM76044.1"/>
    <property type="molecule type" value="Genomic_DNA"/>
</dbReference>
<proteinExistence type="predicted"/>
<evidence type="ECO:0000313" key="5">
    <source>
        <dbReference type="Proteomes" id="UP000005801"/>
    </source>
</evidence>
<feature type="compositionally biased region" description="Acidic residues" evidence="1">
    <location>
        <begin position="33"/>
        <end position="56"/>
    </location>
</feature>
<evidence type="ECO:0000259" key="3">
    <source>
        <dbReference type="Pfam" id="PF03781"/>
    </source>
</evidence>
<name>A6GDK1_9BACT</name>
<dbReference type="AlphaFoldDB" id="A6GDK1"/>
<evidence type="ECO:0000256" key="2">
    <source>
        <dbReference type="SAM" id="SignalP"/>
    </source>
</evidence>
<dbReference type="GO" id="GO:0016301">
    <property type="term" value="F:kinase activity"/>
    <property type="evidence" value="ECO:0007669"/>
    <property type="project" value="UniProtKB-KW"/>
</dbReference>
<accession>A6GDK1</accession>
<dbReference type="Pfam" id="PF03781">
    <property type="entry name" value="FGE-sulfatase"/>
    <property type="match status" value="1"/>
</dbReference>
<dbReference type="eggNOG" id="COG1262">
    <property type="taxonomic scope" value="Bacteria"/>
</dbReference>
<feature type="chain" id="PRO_5002695439" evidence="2">
    <location>
        <begin position="32"/>
        <end position="295"/>
    </location>
</feature>
<keyword evidence="2" id="KW-0732">Signal</keyword>
<dbReference type="Gene3D" id="3.90.1580.10">
    <property type="entry name" value="paralog of FGE (formylglycine-generating enzyme)"/>
    <property type="match status" value="1"/>
</dbReference>
<dbReference type="STRING" id="391625.PPSIR1_06738"/>
<dbReference type="PROSITE" id="PS51257">
    <property type="entry name" value="PROKAR_LIPOPROTEIN"/>
    <property type="match status" value="1"/>
</dbReference>
<keyword evidence="5" id="KW-1185">Reference proteome</keyword>
<gene>
    <name evidence="4" type="ORF">PPSIR1_06738</name>
</gene>
<sequence>MVMFRRFAQSRVGLGGAVLLACLGVSTLACTDDGDEGEEAAAETDEDEGDDADDSMADSGDGLGAGSCADVCGTPECGDCPTATTVEAFGVTIDATEVSNEQYAQFLAVDLDASVLPDGCGWKSFFEPEGWSADLPGGQPVVGVDWCDAMVFCAWAGKELCGAVGGGGADVGVAADPINHAWYRACSAEGANEFPYGASYDPVACNGDGSGQDAMLAGGTLSSCQGGVDGLFDMSGNAWEWTNACTAAGGDAGTECRRRGGSRYSGEDNLRCSVNSLRPRGLRDNGVGFRCCGGE</sequence>
<reference evidence="4 5" key="1">
    <citation type="submission" date="2007-06" db="EMBL/GenBank/DDBJ databases">
        <authorList>
            <person name="Shimkets L."/>
            <person name="Ferriera S."/>
            <person name="Johnson J."/>
            <person name="Kravitz S."/>
            <person name="Beeson K."/>
            <person name="Sutton G."/>
            <person name="Rogers Y.-H."/>
            <person name="Friedman R."/>
            <person name="Frazier M."/>
            <person name="Venter J.C."/>
        </authorList>
    </citation>
    <scope>NUCLEOTIDE SEQUENCE [LARGE SCALE GENOMIC DNA]</scope>
    <source>
        <strain evidence="4 5">SIR-1</strain>
    </source>
</reference>
<dbReference type="InterPro" id="IPR042095">
    <property type="entry name" value="SUMF_sf"/>
</dbReference>
<organism evidence="4 5">
    <name type="scientific">Plesiocystis pacifica SIR-1</name>
    <dbReference type="NCBI Taxonomy" id="391625"/>
    <lineage>
        <taxon>Bacteria</taxon>
        <taxon>Pseudomonadati</taxon>
        <taxon>Myxococcota</taxon>
        <taxon>Polyangia</taxon>
        <taxon>Nannocystales</taxon>
        <taxon>Nannocystaceae</taxon>
        <taxon>Plesiocystis</taxon>
    </lineage>
</organism>
<keyword evidence="4" id="KW-0418">Kinase</keyword>
<feature type="region of interest" description="Disordered" evidence="1">
    <location>
        <begin position="33"/>
        <end position="59"/>
    </location>
</feature>
<feature type="signal peptide" evidence="2">
    <location>
        <begin position="1"/>
        <end position="31"/>
    </location>
</feature>
<comment type="caution">
    <text evidence="4">The sequence shown here is derived from an EMBL/GenBank/DDBJ whole genome shotgun (WGS) entry which is preliminary data.</text>
</comment>